<dbReference type="SUPFAM" id="SSF75005">
    <property type="entry name" value="Arabinanase/levansucrase/invertase"/>
    <property type="match status" value="1"/>
</dbReference>
<evidence type="ECO:0000313" key="5">
    <source>
        <dbReference type="Proteomes" id="UP000622797"/>
    </source>
</evidence>
<dbReference type="AlphaFoldDB" id="A0A8H4T5E7"/>
<dbReference type="OrthoDB" id="3879658at2759"/>
<dbReference type="Pfam" id="PF04616">
    <property type="entry name" value="Glyco_hydro_43"/>
    <property type="match status" value="1"/>
</dbReference>
<keyword evidence="2" id="KW-0378">Hydrolase</keyword>
<organism evidence="4 5">
    <name type="scientific">Fusarium sarcochroum</name>
    <dbReference type="NCBI Taxonomy" id="1208366"/>
    <lineage>
        <taxon>Eukaryota</taxon>
        <taxon>Fungi</taxon>
        <taxon>Dikarya</taxon>
        <taxon>Ascomycota</taxon>
        <taxon>Pezizomycotina</taxon>
        <taxon>Sordariomycetes</taxon>
        <taxon>Hypocreomycetidae</taxon>
        <taxon>Hypocreales</taxon>
        <taxon>Nectriaceae</taxon>
        <taxon>Fusarium</taxon>
        <taxon>Fusarium lateritium species complex</taxon>
    </lineage>
</organism>
<name>A0A8H4T5E7_9HYPO</name>
<gene>
    <name evidence="4" type="ORF">FSARC_12873</name>
</gene>
<dbReference type="EMBL" id="JABEXW010000911">
    <property type="protein sequence ID" value="KAF4951630.1"/>
    <property type="molecule type" value="Genomic_DNA"/>
</dbReference>
<dbReference type="Proteomes" id="UP000622797">
    <property type="component" value="Unassembled WGS sequence"/>
</dbReference>
<keyword evidence="5" id="KW-1185">Reference proteome</keyword>
<evidence type="ECO:0000313" key="4">
    <source>
        <dbReference type="EMBL" id="KAF4951630.1"/>
    </source>
</evidence>
<comment type="similarity">
    <text evidence="1">Belongs to the glycosyl hydrolase 43 family.</text>
</comment>
<reference evidence="4" key="1">
    <citation type="journal article" date="2020" name="BMC Genomics">
        <title>Correction to: Identification and distribution of gene clusters required for synthesis of sphingolipid metabolism inhibitors in diverse species of the filamentous fungus Fusarium.</title>
        <authorList>
            <person name="Kim H.S."/>
            <person name="Lohmar J.M."/>
            <person name="Busman M."/>
            <person name="Brown D.W."/>
            <person name="Naumann T.A."/>
            <person name="Divon H.H."/>
            <person name="Lysoe E."/>
            <person name="Uhlig S."/>
            <person name="Proctor R.H."/>
        </authorList>
    </citation>
    <scope>NUCLEOTIDE SEQUENCE</scope>
    <source>
        <strain evidence="4">NRRL 20472</strain>
    </source>
</reference>
<evidence type="ECO:0000256" key="3">
    <source>
        <dbReference type="ARBA" id="ARBA00023295"/>
    </source>
</evidence>
<evidence type="ECO:0000256" key="2">
    <source>
        <dbReference type="ARBA" id="ARBA00022801"/>
    </source>
</evidence>
<comment type="caution">
    <text evidence="4">The sequence shown here is derived from an EMBL/GenBank/DDBJ whole genome shotgun (WGS) entry which is preliminary data.</text>
</comment>
<protein>
    <submittedName>
        <fullName evidence="4">Uncharacterized protein</fullName>
    </submittedName>
</protein>
<proteinExistence type="inferred from homology"/>
<keyword evidence="3" id="KW-0326">Glycosidase</keyword>
<dbReference type="InterPro" id="IPR006710">
    <property type="entry name" value="Glyco_hydro_43"/>
</dbReference>
<dbReference type="InterPro" id="IPR023296">
    <property type="entry name" value="Glyco_hydro_beta-prop_sf"/>
</dbReference>
<dbReference type="GO" id="GO:0004553">
    <property type="term" value="F:hydrolase activity, hydrolyzing O-glycosyl compounds"/>
    <property type="evidence" value="ECO:0007669"/>
    <property type="project" value="InterPro"/>
</dbReference>
<accession>A0A8H4T5E7</accession>
<dbReference type="GO" id="GO:0005975">
    <property type="term" value="P:carbohydrate metabolic process"/>
    <property type="evidence" value="ECO:0007669"/>
    <property type="project" value="InterPro"/>
</dbReference>
<evidence type="ECO:0000256" key="1">
    <source>
        <dbReference type="ARBA" id="ARBA00009865"/>
    </source>
</evidence>
<dbReference type="Gene3D" id="2.115.10.20">
    <property type="entry name" value="Glycosyl hydrolase domain, family 43"/>
    <property type="match status" value="1"/>
</dbReference>
<sequence>MGQGLMSYATAKDILGNWTMGDHDLWPSSVWTNGKFIDAAGFKDSKDSRPHVIRKQKGDTSGPNGVNALFLQEVGQDGITMVGKAVLLVNRIESVEGKSLEAPNLVRMKNDMYVLFQEDDTYDIKYAYSTNTAYTRAPRSLFKTPMFSLRAPGGAISNEAGDKLLFHG</sequence>
<reference evidence="4" key="2">
    <citation type="submission" date="2020-05" db="EMBL/GenBank/DDBJ databases">
        <authorList>
            <person name="Kim H.-S."/>
            <person name="Proctor R.H."/>
            <person name="Brown D.W."/>
        </authorList>
    </citation>
    <scope>NUCLEOTIDE SEQUENCE</scope>
    <source>
        <strain evidence="4">NRRL 20472</strain>
    </source>
</reference>